<dbReference type="InterPro" id="IPR004090">
    <property type="entry name" value="Chemotax_Me-accpt_rcpt"/>
</dbReference>
<dbReference type="InterPro" id="IPR004089">
    <property type="entry name" value="MCPsignal_dom"/>
</dbReference>
<dbReference type="SMART" id="SM00304">
    <property type="entry name" value="HAMP"/>
    <property type="match status" value="1"/>
</dbReference>
<evidence type="ECO:0000256" key="2">
    <source>
        <dbReference type="ARBA" id="ARBA00022475"/>
    </source>
</evidence>
<keyword evidence="16" id="KW-1185">Reference proteome</keyword>
<comment type="similarity">
    <text evidence="10">Belongs to the methyl-accepting chemotaxis (MCP) protein family.</text>
</comment>
<dbReference type="CDD" id="cd11386">
    <property type="entry name" value="MCP_signal"/>
    <property type="match status" value="1"/>
</dbReference>
<keyword evidence="6 12" id="KW-0812">Transmembrane</keyword>
<dbReference type="PANTHER" id="PTHR43531">
    <property type="entry name" value="PROTEIN ICFG"/>
    <property type="match status" value="1"/>
</dbReference>
<evidence type="ECO:0000256" key="5">
    <source>
        <dbReference type="ARBA" id="ARBA00022519"/>
    </source>
</evidence>
<gene>
    <name evidence="15" type="ORF">M976_03337</name>
</gene>
<dbReference type="SMART" id="SM00283">
    <property type="entry name" value="MA"/>
    <property type="match status" value="1"/>
</dbReference>
<keyword evidence="2" id="KW-1003">Cell membrane</keyword>
<organism evidence="15 16">
    <name type="scientific">Buttiauxella ferragutiae ATCC 51602</name>
    <dbReference type="NCBI Taxonomy" id="1354252"/>
    <lineage>
        <taxon>Bacteria</taxon>
        <taxon>Pseudomonadati</taxon>
        <taxon>Pseudomonadota</taxon>
        <taxon>Gammaproteobacteria</taxon>
        <taxon>Enterobacterales</taxon>
        <taxon>Enterobacteriaceae</taxon>
        <taxon>Buttiauxella</taxon>
    </lineage>
</organism>
<dbReference type="SMART" id="SM00319">
    <property type="entry name" value="TarH"/>
    <property type="match status" value="1"/>
</dbReference>
<dbReference type="Pfam" id="PF02203">
    <property type="entry name" value="TarH"/>
    <property type="match status" value="1"/>
</dbReference>
<dbReference type="Proteomes" id="UP000078407">
    <property type="component" value="Unassembled WGS sequence"/>
</dbReference>
<dbReference type="Pfam" id="PF00015">
    <property type="entry name" value="MCPsignal"/>
    <property type="match status" value="1"/>
</dbReference>
<dbReference type="PROSITE" id="PS00538">
    <property type="entry name" value="CHEMOTAXIS_TRANSDUC_1"/>
    <property type="match status" value="1"/>
</dbReference>
<dbReference type="InterPro" id="IPR004091">
    <property type="entry name" value="Chemotax_Me-accpt_rcpt_Me-site"/>
</dbReference>
<dbReference type="SUPFAM" id="SSF47170">
    <property type="entry name" value="Aspartate receptor, ligand-binding domain"/>
    <property type="match status" value="1"/>
</dbReference>
<dbReference type="InterPro" id="IPR035440">
    <property type="entry name" value="4HB_MCP_dom_sf"/>
</dbReference>
<evidence type="ECO:0000256" key="3">
    <source>
        <dbReference type="ARBA" id="ARBA00022481"/>
    </source>
</evidence>
<dbReference type="Pfam" id="PF00672">
    <property type="entry name" value="HAMP"/>
    <property type="match status" value="1"/>
</dbReference>
<name>A0ABX2W5H8_9ENTR</name>
<evidence type="ECO:0000313" key="16">
    <source>
        <dbReference type="Proteomes" id="UP000078407"/>
    </source>
</evidence>
<dbReference type="PANTHER" id="PTHR43531:SF5">
    <property type="entry name" value="METHYL-ACCEPTING CHEMOTAXIS PROTEIN III"/>
    <property type="match status" value="1"/>
</dbReference>
<keyword evidence="3" id="KW-0488">Methylation</keyword>
<comment type="caution">
    <text evidence="15">The sequence shown here is derived from an EMBL/GenBank/DDBJ whole genome shotgun (WGS) entry which is preliminary data.</text>
</comment>
<dbReference type="Gene3D" id="1.20.120.30">
    <property type="entry name" value="Aspartate receptor, ligand-binding domain"/>
    <property type="match status" value="1"/>
</dbReference>
<sequence length="564" mass="60607">MAKTKISPQGAVRFWHHIRLVPLFTSILVGILVLFALCVGLASYFLVQSDKALQDVTNEIQVRIGLSDSSTDLRSARLNFIHAGAAGRVADMDDMKSNIAEADRLIKQAQASFDIYMARADKVEEGAALDIQLRDRFNEYLSKGMAPMMKYAKNGMFEAIINHENDQARQLDADYNKVLMQAAQIRTERAMALKEQAQARSHFSVMLMAGAFALAIFMTVFTFVVLRRVVVQPLQQAATRIEHIAQGDLTLASAAYGRSEIGKLNQNLQEMQASLVKTVGEVRSGAEAIYQGTSEISAGNTDLSARTEQQVAALEETAASMEQLTATVKQNADNAHHATKLAEEASHKASDGGRIVSGVVSTMNNISTSSKKISEITAVINSIAFQTNILALNAAVEAARAGEQGRGFAVVATEVRTLAQRSAQAAKEIEGLISESVSLIDSGSNQVAHAGETMTGIVSAVRRVTDIMQEIAAASDEQSRGIQQVGLAINEMDNVTQQNASLVEEASAAAVSLEEQAARLTAAVGIFRLSHQPNGVTAKAEKPKKAAPISRTSVVTDDDNWATF</sequence>
<dbReference type="InterPro" id="IPR003660">
    <property type="entry name" value="HAMP_dom"/>
</dbReference>
<dbReference type="SUPFAM" id="SSF58104">
    <property type="entry name" value="Methyl-accepting chemotaxis protein (MCP) signaling domain"/>
    <property type="match status" value="1"/>
</dbReference>
<dbReference type="PROSITE" id="PS50111">
    <property type="entry name" value="CHEMOTAXIS_TRANSDUC_2"/>
    <property type="match status" value="1"/>
</dbReference>
<keyword evidence="5" id="KW-0997">Cell inner membrane</keyword>
<evidence type="ECO:0000256" key="6">
    <source>
        <dbReference type="ARBA" id="ARBA00022692"/>
    </source>
</evidence>
<evidence type="ECO:0000256" key="12">
    <source>
        <dbReference type="SAM" id="Phobius"/>
    </source>
</evidence>
<reference evidence="15 16" key="1">
    <citation type="submission" date="2016-04" db="EMBL/GenBank/DDBJ databases">
        <title>ATOL: Assembling a taxonomically balanced genome-scale reconstruction of the evolutionary history of the Enterobacteriaceae.</title>
        <authorList>
            <person name="Plunkett G.III."/>
            <person name="Neeno-Eckwall E.C."/>
            <person name="Glasner J.D."/>
            <person name="Perna N.T."/>
        </authorList>
    </citation>
    <scope>NUCLEOTIDE SEQUENCE [LARGE SCALE GENOMIC DNA]</scope>
    <source>
        <strain evidence="15 16">ATCC 51602</strain>
    </source>
</reference>
<keyword evidence="9 11" id="KW-0807">Transducer</keyword>
<dbReference type="InterPro" id="IPR051310">
    <property type="entry name" value="MCP_chemotaxis"/>
</dbReference>
<evidence type="ECO:0000256" key="4">
    <source>
        <dbReference type="ARBA" id="ARBA00022500"/>
    </source>
</evidence>
<dbReference type="CDD" id="cd06225">
    <property type="entry name" value="HAMP"/>
    <property type="match status" value="1"/>
</dbReference>
<evidence type="ECO:0000259" key="13">
    <source>
        <dbReference type="PROSITE" id="PS50111"/>
    </source>
</evidence>
<protein>
    <submittedName>
        <fullName evidence="15">Methyl-accepting chemotaxis protein III</fullName>
    </submittedName>
</protein>
<keyword evidence="8 12" id="KW-0472">Membrane</keyword>
<evidence type="ECO:0000256" key="10">
    <source>
        <dbReference type="ARBA" id="ARBA00029447"/>
    </source>
</evidence>
<dbReference type="PROSITE" id="PS50885">
    <property type="entry name" value="HAMP"/>
    <property type="match status" value="1"/>
</dbReference>
<dbReference type="Gene3D" id="1.10.287.950">
    <property type="entry name" value="Methyl-accepting chemotaxis protein"/>
    <property type="match status" value="1"/>
</dbReference>
<evidence type="ECO:0000313" key="15">
    <source>
        <dbReference type="EMBL" id="OAT26045.1"/>
    </source>
</evidence>
<evidence type="ECO:0000256" key="1">
    <source>
        <dbReference type="ARBA" id="ARBA00004429"/>
    </source>
</evidence>
<dbReference type="InterPro" id="IPR003122">
    <property type="entry name" value="Tar_rcpt_lig-bd"/>
</dbReference>
<proteinExistence type="inferred from homology"/>
<dbReference type="RefSeq" id="WP_064546866.1">
    <property type="nucleotide sequence ID" value="NZ_LXEQ01000048.1"/>
</dbReference>
<accession>A0ABX2W5H8</accession>
<feature type="domain" description="HAMP" evidence="14">
    <location>
        <begin position="228"/>
        <end position="280"/>
    </location>
</feature>
<feature type="domain" description="Methyl-accepting transducer" evidence="13">
    <location>
        <begin position="285"/>
        <end position="514"/>
    </location>
</feature>
<evidence type="ECO:0000256" key="8">
    <source>
        <dbReference type="ARBA" id="ARBA00023136"/>
    </source>
</evidence>
<dbReference type="PRINTS" id="PR00260">
    <property type="entry name" value="CHEMTRNSDUCR"/>
</dbReference>
<keyword evidence="7 12" id="KW-1133">Transmembrane helix</keyword>
<comment type="subcellular location">
    <subcellularLocation>
        <location evidence="1">Cell inner membrane</location>
        <topology evidence="1">Multi-pass membrane protein</topology>
    </subcellularLocation>
</comment>
<keyword evidence="4" id="KW-0145">Chemotaxis</keyword>
<evidence type="ECO:0000256" key="7">
    <source>
        <dbReference type="ARBA" id="ARBA00022989"/>
    </source>
</evidence>
<feature type="transmembrane region" description="Helical" evidence="12">
    <location>
        <begin position="20"/>
        <end position="47"/>
    </location>
</feature>
<evidence type="ECO:0000256" key="9">
    <source>
        <dbReference type="ARBA" id="ARBA00023224"/>
    </source>
</evidence>
<feature type="transmembrane region" description="Helical" evidence="12">
    <location>
        <begin position="203"/>
        <end position="226"/>
    </location>
</feature>
<dbReference type="EMBL" id="LXEQ01000048">
    <property type="protein sequence ID" value="OAT26045.1"/>
    <property type="molecule type" value="Genomic_DNA"/>
</dbReference>
<evidence type="ECO:0000259" key="14">
    <source>
        <dbReference type="PROSITE" id="PS50885"/>
    </source>
</evidence>
<evidence type="ECO:0000256" key="11">
    <source>
        <dbReference type="PROSITE-ProRule" id="PRU00284"/>
    </source>
</evidence>